<accession>A0ABZ0M4P2</accession>
<feature type="transmembrane region" description="Helical" evidence="2">
    <location>
        <begin position="43"/>
        <end position="68"/>
    </location>
</feature>
<evidence type="ECO:0000313" key="4">
    <source>
        <dbReference type="Proteomes" id="UP001301731"/>
    </source>
</evidence>
<evidence type="ECO:0008006" key="5">
    <source>
        <dbReference type="Google" id="ProtNLM"/>
    </source>
</evidence>
<feature type="region of interest" description="Disordered" evidence="1">
    <location>
        <begin position="1"/>
        <end position="35"/>
    </location>
</feature>
<keyword evidence="4" id="KW-1185">Reference proteome</keyword>
<keyword evidence="2" id="KW-0472">Membrane</keyword>
<dbReference type="Proteomes" id="UP001301731">
    <property type="component" value="Chromosome"/>
</dbReference>
<feature type="compositionally biased region" description="Low complexity" evidence="1">
    <location>
        <begin position="12"/>
        <end position="25"/>
    </location>
</feature>
<keyword evidence="2" id="KW-1133">Transmembrane helix</keyword>
<evidence type="ECO:0000256" key="1">
    <source>
        <dbReference type="SAM" id="MobiDB-lite"/>
    </source>
</evidence>
<dbReference type="EMBL" id="CP137573">
    <property type="protein sequence ID" value="WOX26450.1"/>
    <property type="molecule type" value="Genomic_DNA"/>
</dbReference>
<proteinExistence type="predicted"/>
<sequence length="249" mass="26768">MPDETMPRTNESPDSPDSPESPSATGGEGGTATGTRTRSWASAAVRGVLGCGGVALLALLALLVPLVWHNAGSTDFPRVAPEEMADHALRRSQEAYGVLGFTRTIRPGVEDLGVSTENTLGSDYCHDGGLLGMEDKTVDGAYSMHHSWALDRVPASQAVPGMRRLHQHLKDEGWEITSYREGTKSGDWDLFVQRDDGDERMSFTWFADREYFMGGASVPCAYDPEWKTGDVGSAGDHLRPPAFGPAPGS</sequence>
<gene>
    <name evidence="3" type="ORF">R2D22_35770</name>
</gene>
<protein>
    <recommendedName>
        <fullName evidence="5">Lipoprotein</fullName>
    </recommendedName>
</protein>
<reference evidence="3 4" key="1">
    <citation type="submission" date="2023-10" db="EMBL/GenBank/DDBJ databases">
        <title>The genome sequence of Streptomyces sp. HUAS YS2.</title>
        <authorList>
            <person name="Mo P."/>
        </authorList>
    </citation>
    <scope>NUCLEOTIDE SEQUENCE [LARGE SCALE GENOMIC DNA]</scope>
    <source>
        <strain evidence="3 4">HUAS YS2</strain>
    </source>
</reference>
<keyword evidence="2" id="KW-0812">Transmembrane</keyword>
<evidence type="ECO:0000313" key="3">
    <source>
        <dbReference type="EMBL" id="WOX26450.1"/>
    </source>
</evidence>
<name>A0ABZ0M4P2_9ACTN</name>
<dbReference type="RefSeq" id="WP_318109464.1">
    <property type="nucleotide sequence ID" value="NZ_CP137573.1"/>
</dbReference>
<organism evidence="3 4">
    <name type="scientific">Streptomyces solicathayae</name>
    <dbReference type="NCBI Taxonomy" id="3081768"/>
    <lineage>
        <taxon>Bacteria</taxon>
        <taxon>Bacillati</taxon>
        <taxon>Actinomycetota</taxon>
        <taxon>Actinomycetes</taxon>
        <taxon>Kitasatosporales</taxon>
        <taxon>Streptomycetaceae</taxon>
        <taxon>Streptomyces</taxon>
    </lineage>
</organism>
<evidence type="ECO:0000256" key="2">
    <source>
        <dbReference type="SAM" id="Phobius"/>
    </source>
</evidence>